<dbReference type="AlphaFoldDB" id="K7N137"/>
<dbReference type="PANTHER" id="PTHR12858">
    <property type="entry name" value="RIBOSOME BIOGENESIS PROTEIN"/>
    <property type="match status" value="1"/>
</dbReference>
<dbReference type="InParanoid" id="K7N137"/>
<feature type="domain" description="Ribosome biogenesis protein BMS1/TSR1 C-terminal" evidence="1">
    <location>
        <begin position="1"/>
        <end position="185"/>
    </location>
</feature>
<proteinExistence type="predicted"/>
<reference evidence="3" key="2">
    <citation type="submission" date="2018-02" db="UniProtKB">
        <authorList>
            <consortium name="EnsemblPlants"/>
        </authorList>
    </citation>
    <scope>IDENTIFICATION</scope>
    <source>
        <strain evidence="3">Williams 82</strain>
    </source>
</reference>
<evidence type="ECO:0000313" key="2">
    <source>
        <dbReference type="EMBL" id="KRG89543.1"/>
    </source>
</evidence>
<dbReference type="EMBL" id="CM000853">
    <property type="protein sequence ID" value="KRG89543.1"/>
    <property type="molecule type" value="Genomic_DNA"/>
</dbReference>
<dbReference type="PaxDb" id="3847-GLYMA20G03805.1"/>
<dbReference type="SMART" id="SM01362">
    <property type="entry name" value="DUF663"/>
    <property type="match status" value="1"/>
</dbReference>
<dbReference type="Proteomes" id="UP000008827">
    <property type="component" value="Chromosome 20"/>
</dbReference>
<accession>K7N137</accession>
<organism evidence="3">
    <name type="scientific">Glycine max</name>
    <name type="common">Soybean</name>
    <name type="synonym">Glycine hispida</name>
    <dbReference type="NCBI Taxonomy" id="3847"/>
    <lineage>
        <taxon>Eukaryota</taxon>
        <taxon>Viridiplantae</taxon>
        <taxon>Streptophyta</taxon>
        <taxon>Embryophyta</taxon>
        <taxon>Tracheophyta</taxon>
        <taxon>Spermatophyta</taxon>
        <taxon>Magnoliopsida</taxon>
        <taxon>eudicotyledons</taxon>
        <taxon>Gunneridae</taxon>
        <taxon>Pentapetalae</taxon>
        <taxon>rosids</taxon>
        <taxon>fabids</taxon>
        <taxon>Fabales</taxon>
        <taxon>Fabaceae</taxon>
        <taxon>Papilionoideae</taxon>
        <taxon>50 kb inversion clade</taxon>
        <taxon>NPAAA clade</taxon>
        <taxon>indigoferoid/millettioid clade</taxon>
        <taxon>Phaseoleae</taxon>
        <taxon>Glycine</taxon>
        <taxon>Glycine subgen. Soja</taxon>
    </lineage>
</organism>
<reference evidence="2" key="3">
    <citation type="submission" date="2018-07" db="EMBL/GenBank/DDBJ databases">
        <title>WGS assembly of Glycine max.</title>
        <authorList>
            <person name="Schmutz J."/>
            <person name="Cannon S."/>
            <person name="Schlueter J."/>
            <person name="Ma J."/>
            <person name="Mitros T."/>
            <person name="Nelson W."/>
            <person name="Hyten D."/>
            <person name="Song Q."/>
            <person name="Thelen J."/>
            <person name="Cheng J."/>
            <person name="Xu D."/>
            <person name="Hellsten U."/>
            <person name="May G."/>
            <person name="Yu Y."/>
            <person name="Sakurai T."/>
            <person name="Umezawa T."/>
            <person name="Bhattacharyya M."/>
            <person name="Sandhu D."/>
            <person name="Valliyodan B."/>
            <person name="Lindquist E."/>
            <person name="Peto M."/>
            <person name="Grant D."/>
            <person name="Shu S."/>
            <person name="Goodstein D."/>
            <person name="Barry K."/>
            <person name="Futrell-Griggs M."/>
            <person name="Abernathy B."/>
            <person name="Du J."/>
            <person name="Tian Z."/>
            <person name="Zhu L."/>
            <person name="Gill N."/>
            <person name="Joshi T."/>
            <person name="Libault M."/>
            <person name="Sethuraman A."/>
            <person name="Zhang X."/>
            <person name="Shinozaki K."/>
            <person name="Nguyen H."/>
            <person name="Wing R."/>
            <person name="Cregan P."/>
            <person name="Specht J."/>
            <person name="Grimwood J."/>
            <person name="Rokhsar D."/>
            <person name="Stacey G."/>
            <person name="Shoemaker R."/>
            <person name="Jackson S."/>
        </authorList>
    </citation>
    <scope>NUCLEOTIDE SEQUENCE</scope>
    <source>
        <tissue evidence="2">Callus</tissue>
    </source>
</reference>
<dbReference type="EnsemblPlants" id="KRG89543">
    <property type="protein sequence ID" value="KRG89543"/>
    <property type="gene ID" value="GLYMA_20G030400"/>
</dbReference>
<sequence length="193" mass="21751">MGVPSAIASKLSLLAKTIPITACGLLKHESKVSVLHFSVKKHEAYDAPIKSKEELIFHVGFQQFVGWPIFSSEFINTDKNKMERFLHAGRFSVASIYAPVSFPPLPMIILKRNGENATPVVAAVGSLKTVDADRIILKRVILTGYPQRVSKRKASVRHMFYNPEDVKWFEVKIHYPLSGFFKLYLLDGSEVYI</sequence>
<gene>
    <name evidence="2" type="ORF">GLYMA_20G030400</name>
</gene>
<dbReference type="OMA" id="ICTKMAV"/>
<dbReference type="STRING" id="3847.K7N137"/>
<protein>
    <recommendedName>
        <fullName evidence="1">Ribosome biogenesis protein BMS1/TSR1 C-terminal domain-containing protein</fullName>
    </recommendedName>
</protein>
<dbReference type="GO" id="GO:0042254">
    <property type="term" value="P:ribosome biogenesis"/>
    <property type="evidence" value="ECO:0007669"/>
    <property type="project" value="InterPro"/>
</dbReference>
<evidence type="ECO:0000259" key="1">
    <source>
        <dbReference type="SMART" id="SM01362"/>
    </source>
</evidence>
<reference evidence="2 3" key="1">
    <citation type="journal article" date="2010" name="Nature">
        <title>Genome sequence of the palaeopolyploid soybean.</title>
        <authorList>
            <person name="Schmutz J."/>
            <person name="Cannon S.B."/>
            <person name="Schlueter J."/>
            <person name="Ma J."/>
            <person name="Mitros T."/>
            <person name="Nelson W."/>
            <person name="Hyten D.L."/>
            <person name="Song Q."/>
            <person name="Thelen J.J."/>
            <person name="Cheng J."/>
            <person name="Xu D."/>
            <person name="Hellsten U."/>
            <person name="May G.D."/>
            <person name="Yu Y."/>
            <person name="Sakurai T."/>
            <person name="Umezawa T."/>
            <person name="Bhattacharyya M.K."/>
            <person name="Sandhu D."/>
            <person name="Valliyodan B."/>
            <person name="Lindquist E."/>
            <person name="Peto M."/>
            <person name="Grant D."/>
            <person name="Shu S."/>
            <person name="Goodstein D."/>
            <person name="Barry K."/>
            <person name="Futrell-Griggs M."/>
            <person name="Abernathy B."/>
            <person name="Du J."/>
            <person name="Tian Z."/>
            <person name="Zhu L."/>
            <person name="Gill N."/>
            <person name="Joshi T."/>
            <person name="Libault M."/>
            <person name="Sethuraman A."/>
            <person name="Zhang X.-C."/>
            <person name="Shinozaki K."/>
            <person name="Nguyen H.T."/>
            <person name="Wing R.A."/>
            <person name="Cregan P."/>
            <person name="Specht J."/>
            <person name="Grimwood J."/>
            <person name="Rokhsar D."/>
            <person name="Stacey G."/>
            <person name="Shoemaker R.C."/>
            <person name="Jackson S.A."/>
        </authorList>
    </citation>
    <scope>NUCLEOTIDE SEQUENCE [LARGE SCALE GENOMIC DNA]</scope>
    <source>
        <strain evidence="3">cv. Williams 82</strain>
        <tissue evidence="2">Callus</tissue>
    </source>
</reference>
<name>K7N137_SOYBN</name>
<evidence type="ECO:0000313" key="3">
    <source>
        <dbReference type="EnsemblPlants" id="KRG89543"/>
    </source>
</evidence>
<evidence type="ECO:0000313" key="4">
    <source>
        <dbReference type="Proteomes" id="UP000008827"/>
    </source>
</evidence>
<keyword evidence="4" id="KW-1185">Reference proteome</keyword>
<dbReference type="eggNOG" id="KOG1980">
    <property type="taxonomic scope" value="Eukaryota"/>
</dbReference>
<dbReference type="OrthoDB" id="119302at2759"/>
<dbReference type="PANTHER" id="PTHR12858:SF1">
    <property type="entry name" value="PRE-RRNA-PROCESSING PROTEIN TSR1 HOMOLOG"/>
    <property type="match status" value="1"/>
</dbReference>
<dbReference type="HOGENOM" id="CLU_1411058_0_0_1"/>
<dbReference type="InterPro" id="IPR039761">
    <property type="entry name" value="Bms1/Tsr1"/>
</dbReference>
<dbReference type="SMR" id="K7N137"/>
<dbReference type="Pfam" id="PF04950">
    <property type="entry name" value="RIBIOP_C"/>
    <property type="match status" value="1"/>
</dbReference>
<dbReference type="Gramene" id="KRG89543">
    <property type="protein sequence ID" value="KRG89543"/>
    <property type="gene ID" value="GLYMA_20G030400"/>
</dbReference>
<dbReference type="InterPro" id="IPR007034">
    <property type="entry name" value="BMS1_TSR1_C"/>
</dbReference>